<dbReference type="Proteomes" id="UP000095392">
    <property type="component" value="Unassembled WGS sequence"/>
</dbReference>
<dbReference type="InterPro" id="IPR006664">
    <property type="entry name" value="OMP_bac"/>
</dbReference>
<dbReference type="CDD" id="cd07185">
    <property type="entry name" value="OmpA_C-like"/>
    <property type="match status" value="1"/>
</dbReference>
<dbReference type="GO" id="GO:0042597">
    <property type="term" value="C:periplasmic space"/>
    <property type="evidence" value="ECO:0007669"/>
    <property type="project" value="UniProtKB-SubCell"/>
</dbReference>
<comment type="subcellular location">
    <subcellularLocation>
        <location evidence="1">Membrane</location>
    </subcellularLocation>
    <subcellularLocation>
        <location evidence="2">Periplasm</location>
    </subcellularLocation>
</comment>
<accession>A0AB36FL29</accession>
<organism evidence="8 9">
    <name type="scientific">Alteromonas macleodii</name>
    <name type="common">Pseudoalteromonas macleodii</name>
    <dbReference type="NCBI Taxonomy" id="28108"/>
    <lineage>
        <taxon>Bacteria</taxon>
        <taxon>Pseudomonadati</taxon>
        <taxon>Pseudomonadota</taxon>
        <taxon>Gammaproteobacteria</taxon>
        <taxon>Alteromonadales</taxon>
        <taxon>Alteromonadaceae</taxon>
        <taxon>Alteromonas/Salinimonas group</taxon>
        <taxon>Alteromonas</taxon>
    </lineage>
</organism>
<dbReference type="GO" id="GO:0016020">
    <property type="term" value="C:membrane"/>
    <property type="evidence" value="ECO:0007669"/>
    <property type="project" value="UniProtKB-SubCell"/>
</dbReference>
<keyword evidence="5 6" id="KW-0472">Membrane</keyword>
<dbReference type="AlphaFoldDB" id="A0AB36FL29"/>
<evidence type="ECO:0000256" key="1">
    <source>
        <dbReference type="ARBA" id="ARBA00004370"/>
    </source>
</evidence>
<dbReference type="RefSeq" id="WP_069945315.1">
    <property type="nucleotide sequence ID" value="NZ_MIPW01000063.1"/>
</dbReference>
<dbReference type="Pfam" id="PF00691">
    <property type="entry name" value="OmpA"/>
    <property type="match status" value="1"/>
</dbReference>
<dbReference type="SUPFAM" id="SSF53850">
    <property type="entry name" value="Periplasmic binding protein-like II"/>
    <property type="match status" value="1"/>
</dbReference>
<sequence>MSPKAIAIFVLVLGLFGLVAFKMFDEKSQSDDTLNTSDAQHIKSTVKIGVDNWTGYYLLCSRHFRSSLRNEGILAQCENDNADLDTRFDKLRRGKLQFAVTTVDAYVALGKDYDFPGAIVAVIDESKGGDALVANEDVIASIDDLKNNPALRIALTQDSPSEHLARSLAVHFDVSNLKRRGDWLVAADGSEDAAKKLQSGLVDAAVLWEPDVTKALQTSGIKKILGTEDTEKLIVDVLLVNRDLIKDDPDLVQSVIDLYFQTLQFYQQNPENLVRELTKETGLKSGAVQSMLKGVKWATLTDNAYDWFSIASTGSNQEYLVESIDSALSILQETGVMKDNPLPDANPYLLLQSSFVSSIFDTRIGSVDPSRLASSQSVSFPALSNAQWSQLREIGTLKVRKIRFARSSSDLSMDAKRMLDEAARDLAHYPNYRILIKGHTGVTGDADANLTLSQDRADAVLRYLNIAHATDENRLWAQGVGAAEPLPRQPNESNRSYRSRLPRVELILKAGQL</sequence>
<dbReference type="PRINTS" id="PR01021">
    <property type="entry name" value="OMPADOMAIN"/>
</dbReference>
<reference evidence="8 9" key="1">
    <citation type="submission" date="2016-09" db="EMBL/GenBank/DDBJ databases">
        <title>Draft Genome Sequence of four Alteromonas macleodii strains isolated from copper coupons and grown long-term at elevated copper levels.</title>
        <authorList>
            <person name="Cusick K."/>
            <person name="Dale J."/>
            <person name="Little B."/>
            <person name="Biffinger J."/>
        </authorList>
    </citation>
    <scope>NUCLEOTIDE SEQUENCE [LARGE SCALE GENOMIC DNA]</scope>
    <source>
        <strain evidence="8 9">KCP01</strain>
    </source>
</reference>
<evidence type="ECO:0000256" key="6">
    <source>
        <dbReference type="PROSITE-ProRule" id="PRU00473"/>
    </source>
</evidence>
<evidence type="ECO:0000313" key="9">
    <source>
        <dbReference type="Proteomes" id="UP000095392"/>
    </source>
</evidence>
<evidence type="ECO:0000313" key="8">
    <source>
        <dbReference type="EMBL" id="OES24808.1"/>
    </source>
</evidence>
<evidence type="ECO:0000256" key="4">
    <source>
        <dbReference type="ARBA" id="ARBA00022729"/>
    </source>
</evidence>
<dbReference type="PROSITE" id="PS51123">
    <property type="entry name" value="OMPA_2"/>
    <property type="match status" value="1"/>
</dbReference>
<dbReference type="Gene3D" id="3.30.1330.60">
    <property type="entry name" value="OmpA-like domain"/>
    <property type="match status" value="1"/>
</dbReference>
<dbReference type="Gene3D" id="3.40.190.10">
    <property type="entry name" value="Periplasmic binding protein-like II"/>
    <property type="match status" value="1"/>
</dbReference>
<keyword evidence="9" id="KW-1185">Reference proteome</keyword>
<name>A0AB36FL29_ALTMA</name>
<proteinExistence type="inferred from homology"/>
<keyword evidence="4" id="KW-0732">Signal</keyword>
<evidence type="ECO:0000256" key="3">
    <source>
        <dbReference type="ARBA" id="ARBA00010742"/>
    </source>
</evidence>
<gene>
    <name evidence="8" type="ORF">BFV95_4567</name>
</gene>
<evidence type="ECO:0000259" key="7">
    <source>
        <dbReference type="PROSITE" id="PS51123"/>
    </source>
</evidence>
<feature type="domain" description="OmpA-like" evidence="7">
    <location>
        <begin position="395"/>
        <end position="512"/>
    </location>
</feature>
<evidence type="ECO:0000256" key="2">
    <source>
        <dbReference type="ARBA" id="ARBA00004418"/>
    </source>
</evidence>
<comment type="caution">
    <text evidence="8">The sequence shown here is derived from an EMBL/GenBank/DDBJ whole genome shotgun (WGS) entry which is preliminary data.</text>
</comment>
<dbReference type="InterPro" id="IPR006665">
    <property type="entry name" value="OmpA-like"/>
</dbReference>
<dbReference type="SUPFAM" id="SSF103088">
    <property type="entry name" value="OmpA-like"/>
    <property type="match status" value="1"/>
</dbReference>
<comment type="similarity">
    <text evidence="3">Belongs to the bacterial solute-binding protein SsuA/TauA family.</text>
</comment>
<evidence type="ECO:0000256" key="5">
    <source>
        <dbReference type="ARBA" id="ARBA00023136"/>
    </source>
</evidence>
<dbReference type="PANTHER" id="PTHR30024">
    <property type="entry name" value="ALIPHATIC SULFONATES-BINDING PROTEIN-RELATED"/>
    <property type="match status" value="1"/>
</dbReference>
<dbReference type="EMBL" id="MIPY01000058">
    <property type="protein sequence ID" value="OES24808.1"/>
    <property type="molecule type" value="Genomic_DNA"/>
</dbReference>
<dbReference type="PANTHER" id="PTHR30024:SF47">
    <property type="entry name" value="TAURINE-BINDING PERIPLASMIC PROTEIN"/>
    <property type="match status" value="1"/>
</dbReference>
<protein>
    <submittedName>
        <fullName evidence="8">OmpA family protein</fullName>
    </submittedName>
</protein>
<dbReference type="InterPro" id="IPR036737">
    <property type="entry name" value="OmpA-like_sf"/>
</dbReference>